<reference evidence="2 3" key="1">
    <citation type="submission" date="2019-12" db="EMBL/GenBank/DDBJ databases">
        <title>Genome sequenceing of Clostridium bovifaecis.</title>
        <authorList>
            <person name="Yao Y."/>
        </authorList>
    </citation>
    <scope>NUCLEOTIDE SEQUENCE [LARGE SCALE GENOMIC DNA]</scope>
    <source>
        <strain evidence="2 3">BXX</strain>
    </source>
</reference>
<evidence type="ECO:0000256" key="1">
    <source>
        <dbReference type="SAM" id="Phobius"/>
    </source>
</evidence>
<dbReference type="Proteomes" id="UP000422764">
    <property type="component" value="Chromosome"/>
</dbReference>
<protein>
    <submittedName>
        <fullName evidence="2">AzlD domain-containing protein</fullName>
    </submittedName>
</protein>
<keyword evidence="1" id="KW-0812">Transmembrane</keyword>
<dbReference type="AlphaFoldDB" id="A0A6I6F5J8"/>
<feature type="transmembrane region" description="Helical" evidence="1">
    <location>
        <begin position="84"/>
        <end position="102"/>
    </location>
</feature>
<name>A0A6I6F5J8_9CLOT</name>
<organism evidence="2 3">
    <name type="scientific">Clostridium bovifaecis</name>
    <dbReference type="NCBI Taxonomy" id="2184719"/>
    <lineage>
        <taxon>Bacteria</taxon>
        <taxon>Bacillati</taxon>
        <taxon>Bacillota</taxon>
        <taxon>Clostridia</taxon>
        <taxon>Eubacteriales</taxon>
        <taxon>Clostridiaceae</taxon>
        <taxon>Clostridium</taxon>
    </lineage>
</organism>
<evidence type="ECO:0000313" key="2">
    <source>
        <dbReference type="EMBL" id="QGU95658.1"/>
    </source>
</evidence>
<feature type="transmembrane region" description="Helical" evidence="1">
    <location>
        <begin position="6"/>
        <end position="28"/>
    </location>
</feature>
<proteinExistence type="predicted"/>
<dbReference type="Pfam" id="PF05437">
    <property type="entry name" value="AzlD"/>
    <property type="match status" value="1"/>
</dbReference>
<keyword evidence="3" id="KW-1185">Reference proteome</keyword>
<gene>
    <name evidence="2" type="ORF">GOM49_11670</name>
</gene>
<keyword evidence="1" id="KW-1133">Transmembrane helix</keyword>
<feature type="transmembrane region" description="Helical" evidence="1">
    <location>
        <begin position="40"/>
        <end position="58"/>
    </location>
</feature>
<accession>A0A6I6F5J8</accession>
<dbReference type="EMBL" id="CP046522">
    <property type="protein sequence ID" value="QGU95658.1"/>
    <property type="molecule type" value="Genomic_DNA"/>
</dbReference>
<evidence type="ECO:0000313" key="3">
    <source>
        <dbReference type="Proteomes" id="UP000422764"/>
    </source>
</evidence>
<feature type="transmembrane region" description="Helical" evidence="1">
    <location>
        <begin position="64"/>
        <end position="79"/>
    </location>
</feature>
<keyword evidence="1" id="KW-0472">Membrane</keyword>
<sequence length="107" mass="11977">MDISRILMYIFVMAGVTYLIRMLPMVIFKRKIESNFAKSFLFYVPYAVLGAMTFPEIFKSTSSIGSAVAGTIVAVFLAFKEKGLLTVALSACFTVYAIEWVLRLGRL</sequence>
<dbReference type="InterPro" id="IPR008407">
    <property type="entry name" value="Brnchd-chn_aa_trnsp_AzlD"/>
</dbReference>